<comment type="similarity">
    <text evidence="1">Belongs to the zinc-containing alcohol dehydrogenase family.</text>
</comment>
<evidence type="ECO:0000313" key="6">
    <source>
        <dbReference type="EMBL" id="MDW5598774.1"/>
    </source>
</evidence>
<dbReference type="PANTHER" id="PTHR43880">
    <property type="entry name" value="ALCOHOL DEHYDROGENASE"/>
    <property type="match status" value="1"/>
</dbReference>
<reference evidence="6 7" key="2">
    <citation type="submission" date="2023-10" db="EMBL/GenBank/DDBJ databases">
        <authorList>
            <person name="Han X.F."/>
        </authorList>
    </citation>
    <scope>NUCLEOTIDE SEQUENCE [LARGE SCALE GENOMIC DNA]</scope>
    <source>
        <strain evidence="6 7">KCTC 39840</strain>
    </source>
</reference>
<dbReference type="Pfam" id="PF08240">
    <property type="entry name" value="ADH_N"/>
    <property type="match status" value="1"/>
</dbReference>
<evidence type="ECO:0000256" key="4">
    <source>
        <dbReference type="ARBA" id="ARBA00023027"/>
    </source>
</evidence>
<evidence type="ECO:0000313" key="7">
    <source>
        <dbReference type="Proteomes" id="UP001284601"/>
    </source>
</evidence>
<dbReference type="InterPro" id="IPR013149">
    <property type="entry name" value="ADH-like_C"/>
</dbReference>
<proteinExistence type="inferred from homology"/>
<dbReference type="InterPro" id="IPR036291">
    <property type="entry name" value="NAD(P)-bd_dom_sf"/>
</dbReference>
<dbReference type="Proteomes" id="UP001284601">
    <property type="component" value="Unassembled WGS sequence"/>
</dbReference>
<sequence length="379" mass="38591">MSVSAIETQQTAGRPLEIDVPVLVAVNQPLELQRLVVDPPQAGEVRVKMTASGVCHSCLHAVDGTHEGLPMPLVLGDEGAGVIESVGGGVTGLEPGDRVVISWAPGCGRCASCERGRPGVCLDPPPFGGGIDGTPRFHRDGEPVYHYGPATYAPYTVIPARGAIKVPDAIELDVAALVGCAITTGCGGVLNAARVRAGESVAVFGCGGIGLSAVLGAVVAGATPIVGVDVRAAKLDYARELGATDVVDASAGDPVEQIKAAVPGGVDHAIVAVGDASAVEQAFTSLAVGGTCVLLGNPPTRTPAVQLPPHQLLVGERTLVGSVYGSSNPPVDFPRFVGLHLAGKLPLDRLVTRRYALDEADQAFRDLAAGELARGLIVF</sequence>
<dbReference type="PANTHER" id="PTHR43880:SF12">
    <property type="entry name" value="ALCOHOL DEHYDROGENASE CLASS-3"/>
    <property type="match status" value="1"/>
</dbReference>
<accession>A0ABU4I3D5</accession>
<dbReference type="InterPro" id="IPR020843">
    <property type="entry name" value="ER"/>
</dbReference>
<evidence type="ECO:0000256" key="2">
    <source>
        <dbReference type="ARBA" id="ARBA00022723"/>
    </source>
</evidence>
<dbReference type="Gene3D" id="3.40.50.720">
    <property type="entry name" value="NAD(P)-binding Rossmann-like Domain"/>
    <property type="match status" value="1"/>
</dbReference>
<evidence type="ECO:0000256" key="3">
    <source>
        <dbReference type="ARBA" id="ARBA00022833"/>
    </source>
</evidence>
<protein>
    <submittedName>
        <fullName evidence="6">Zn-dependent alcohol dehydrogenase</fullName>
    </submittedName>
</protein>
<reference evidence="7" key="1">
    <citation type="submission" date="2023-07" db="EMBL/GenBank/DDBJ databases">
        <title>Conexibacter stalactiti sp. nov., isolated from stalactites in a lava cave and emended description of the genus Conexibacter.</title>
        <authorList>
            <person name="Lee S.D."/>
        </authorList>
    </citation>
    <scope>NUCLEOTIDE SEQUENCE [LARGE SCALE GENOMIC DNA]</scope>
    <source>
        <strain evidence="7">KCTC 39840</strain>
    </source>
</reference>
<dbReference type="EMBL" id="JAWSTH010000179">
    <property type="protein sequence ID" value="MDW5598774.1"/>
    <property type="molecule type" value="Genomic_DNA"/>
</dbReference>
<dbReference type="CDD" id="cd08279">
    <property type="entry name" value="Zn_ADH_class_III"/>
    <property type="match status" value="1"/>
</dbReference>
<feature type="domain" description="Enoyl reductase (ER)" evidence="5">
    <location>
        <begin position="25"/>
        <end position="379"/>
    </location>
</feature>
<gene>
    <name evidence="6" type="ORF">R7226_30725</name>
</gene>
<dbReference type="Pfam" id="PF00107">
    <property type="entry name" value="ADH_zinc_N"/>
    <property type="match status" value="1"/>
</dbReference>
<dbReference type="InterPro" id="IPR011032">
    <property type="entry name" value="GroES-like_sf"/>
</dbReference>
<keyword evidence="4" id="KW-0520">NAD</keyword>
<dbReference type="SUPFAM" id="SSF50129">
    <property type="entry name" value="GroES-like"/>
    <property type="match status" value="2"/>
</dbReference>
<keyword evidence="7" id="KW-1185">Reference proteome</keyword>
<evidence type="ECO:0000259" key="5">
    <source>
        <dbReference type="SMART" id="SM00829"/>
    </source>
</evidence>
<dbReference type="SMART" id="SM00829">
    <property type="entry name" value="PKS_ER"/>
    <property type="match status" value="1"/>
</dbReference>
<evidence type="ECO:0000256" key="1">
    <source>
        <dbReference type="ARBA" id="ARBA00008072"/>
    </source>
</evidence>
<keyword evidence="3" id="KW-0862">Zinc</keyword>
<dbReference type="RefSeq" id="WP_318601356.1">
    <property type="nucleotide sequence ID" value="NZ_JAWSTH010000179.1"/>
</dbReference>
<organism evidence="6 7">
    <name type="scientific">Conexibacter stalactiti</name>
    <dbReference type="NCBI Taxonomy" id="1940611"/>
    <lineage>
        <taxon>Bacteria</taxon>
        <taxon>Bacillati</taxon>
        <taxon>Actinomycetota</taxon>
        <taxon>Thermoleophilia</taxon>
        <taxon>Solirubrobacterales</taxon>
        <taxon>Conexibacteraceae</taxon>
        <taxon>Conexibacter</taxon>
    </lineage>
</organism>
<comment type="caution">
    <text evidence="6">The sequence shown here is derived from an EMBL/GenBank/DDBJ whole genome shotgun (WGS) entry which is preliminary data.</text>
</comment>
<dbReference type="SUPFAM" id="SSF51735">
    <property type="entry name" value="NAD(P)-binding Rossmann-fold domains"/>
    <property type="match status" value="1"/>
</dbReference>
<name>A0ABU4I3D5_9ACTN</name>
<dbReference type="InterPro" id="IPR013154">
    <property type="entry name" value="ADH-like_N"/>
</dbReference>
<dbReference type="Gene3D" id="3.90.180.10">
    <property type="entry name" value="Medium-chain alcohol dehydrogenases, catalytic domain"/>
    <property type="match status" value="1"/>
</dbReference>
<keyword evidence="2" id="KW-0479">Metal-binding</keyword>